<dbReference type="Proteomes" id="UP000249218">
    <property type="component" value="Unassembled WGS sequence"/>
</dbReference>
<dbReference type="InterPro" id="IPR027124">
    <property type="entry name" value="Swc5/CFDP1/2"/>
</dbReference>
<dbReference type="AlphaFoldDB" id="A0A2W1BKR4"/>
<name>A0A2W1BKR4_HELAM</name>
<keyword evidence="2" id="KW-1185">Reference proteome</keyword>
<dbReference type="PANTHER" id="PTHR23227:SF84">
    <property type="entry name" value="ENDONUCLEASE_EXONUCLEASE_PHOSPHATASE DOMAIN-CONTAINING PROTEIN"/>
    <property type="match status" value="1"/>
</dbReference>
<accession>A0A2W1BKR4</accession>
<dbReference type="SUPFAM" id="SSF56219">
    <property type="entry name" value="DNase I-like"/>
    <property type="match status" value="1"/>
</dbReference>
<protein>
    <recommendedName>
        <fullName evidence="3">Endonuclease/exonuclease/phosphatase domain-containing protein</fullName>
    </recommendedName>
</protein>
<evidence type="ECO:0000313" key="1">
    <source>
        <dbReference type="EMBL" id="PZC75629.1"/>
    </source>
</evidence>
<organism evidence="1 2">
    <name type="scientific">Helicoverpa armigera</name>
    <name type="common">Cotton bollworm</name>
    <name type="synonym">Heliothis armigera</name>
    <dbReference type="NCBI Taxonomy" id="29058"/>
    <lineage>
        <taxon>Eukaryota</taxon>
        <taxon>Metazoa</taxon>
        <taxon>Ecdysozoa</taxon>
        <taxon>Arthropoda</taxon>
        <taxon>Hexapoda</taxon>
        <taxon>Insecta</taxon>
        <taxon>Pterygota</taxon>
        <taxon>Neoptera</taxon>
        <taxon>Endopterygota</taxon>
        <taxon>Lepidoptera</taxon>
        <taxon>Glossata</taxon>
        <taxon>Ditrysia</taxon>
        <taxon>Noctuoidea</taxon>
        <taxon>Noctuidae</taxon>
        <taxon>Heliothinae</taxon>
        <taxon>Helicoverpa</taxon>
    </lineage>
</organism>
<reference evidence="1 2" key="1">
    <citation type="journal article" date="2017" name="BMC Biol.">
        <title>Genomic innovations, transcriptional plasticity and gene loss underlying the evolution and divergence of two highly polyphagous and invasive Helicoverpa pest species.</title>
        <authorList>
            <person name="Pearce S.L."/>
            <person name="Clarke D.F."/>
            <person name="East P.D."/>
            <person name="Elfekih S."/>
            <person name="Gordon K.H."/>
            <person name="Jermiin L.S."/>
            <person name="McGaughran A."/>
            <person name="Oakeshott J.G."/>
            <person name="Papanikolaou A."/>
            <person name="Perera O.P."/>
            <person name="Rane R.V."/>
            <person name="Richards S."/>
            <person name="Tay W.T."/>
            <person name="Walsh T.K."/>
            <person name="Anderson A."/>
            <person name="Anderson C.J."/>
            <person name="Asgari S."/>
            <person name="Board P.G."/>
            <person name="Bretschneider A."/>
            <person name="Campbell P.M."/>
            <person name="Chertemps T."/>
            <person name="Christeller J.T."/>
            <person name="Coppin C.W."/>
            <person name="Downes S.J."/>
            <person name="Duan G."/>
            <person name="Farnsworth C.A."/>
            <person name="Good R.T."/>
            <person name="Han L.B."/>
            <person name="Han Y.C."/>
            <person name="Hatje K."/>
            <person name="Horne I."/>
            <person name="Huang Y.P."/>
            <person name="Hughes D.S."/>
            <person name="Jacquin-Joly E."/>
            <person name="James W."/>
            <person name="Jhangiani S."/>
            <person name="Kollmar M."/>
            <person name="Kuwar S.S."/>
            <person name="Li S."/>
            <person name="Liu N.Y."/>
            <person name="Maibeche M.T."/>
            <person name="Miller J.R."/>
            <person name="Montagne N."/>
            <person name="Perry T."/>
            <person name="Qu J."/>
            <person name="Song S.V."/>
            <person name="Sutton G.G."/>
            <person name="Vogel H."/>
            <person name="Walenz B.P."/>
            <person name="Xu W."/>
            <person name="Zhang H.J."/>
            <person name="Zou Z."/>
            <person name="Batterham P."/>
            <person name="Edwards O.R."/>
            <person name="Feyereisen R."/>
            <person name="Gibbs R.A."/>
            <person name="Heckel D.G."/>
            <person name="McGrath A."/>
            <person name="Robin C."/>
            <person name="Scherer S.E."/>
            <person name="Worley K.C."/>
            <person name="Wu Y.D."/>
        </authorList>
    </citation>
    <scope>NUCLEOTIDE SEQUENCE [LARGE SCALE GENOMIC DNA]</scope>
    <source>
        <strain evidence="1">Harm_GR_Male_#8</strain>
        <tissue evidence="1">Whole organism</tissue>
    </source>
</reference>
<dbReference type="OrthoDB" id="410381at2759"/>
<dbReference type="EMBL" id="KZ149989">
    <property type="protein sequence ID" value="PZC75629.1"/>
    <property type="molecule type" value="Genomic_DNA"/>
</dbReference>
<dbReference type="PANTHER" id="PTHR23227">
    <property type="entry name" value="BUCENTAUR RELATED"/>
    <property type="match status" value="1"/>
</dbReference>
<dbReference type="Gene3D" id="3.60.10.10">
    <property type="entry name" value="Endonuclease/exonuclease/phosphatase"/>
    <property type="match status" value="1"/>
</dbReference>
<evidence type="ECO:0000313" key="2">
    <source>
        <dbReference type="Proteomes" id="UP000249218"/>
    </source>
</evidence>
<gene>
    <name evidence="1" type="primary">HaOG205905</name>
    <name evidence="1" type="ORF">B5X24_HaOG205905</name>
</gene>
<sequence>MFEHCNISCASDCFRIMDPDLVKTSGDRLSVYAPTLGSSDDIKDKFYEELTQCLHKIPNREKILLLGDFNARVGRDYEAWPKVLGRHGVGNINSNGQLLLSLCAQFQLAITNTMFRLAAKHKTTWMHPRSKHWHLIDYAITRQRDISQVLVTRACAVLIAGRTID</sequence>
<dbReference type="InterPro" id="IPR036691">
    <property type="entry name" value="Endo/exonu/phosph_ase_sf"/>
</dbReference>
<proteinExistence type="predicted"/>
<evidence type="ECO:0008006" key="3">
    <source>
        <dbReference type="Google" id="ProtNLM"/>
    </source>
</evidence>